<keyword evidence="1" id="KW-0812">Transmembrane</keyword>
<name>A0AAE3NX44_9RHOB</name>
<proteinExistence type="predicted"/>
<comment type="caution">
    <text evidence="2">The sequence shown here is derived from an EMBL/GenBank/DDBJ whole genome shotgun (WGS) entry which is preliminary data.</text>
</comment>
<sequence>MALRLPRQKPRGEPTIALINIVFLMLIFFMIAGALAPPLDGDVSLVDTAGLDGRAPPDAPAILPDGTLRYRDAVTTPADVVARVGGPAPSVRVVPDRELPAQELLRVARALREAGAGEVWLVTEKGLE</sequence>
<evidence type="ECO:0000256" key="1">
    <source>
        <dbReference type="SAM" id="Phobius"/>
    </source>
</evidence>
<evidence type="ECO:0000313" key="2">
    <source>
        <dbReference type="EMBL" id="MDF0603284.1"/>
    </source>
</evidence>
<dbReference type="EMBL" id="JARGYC010000085">
    <property type="protein sequence ID" value="MDF0603284.1"/>
    <property type="molecule type" value="Genomic_DNA"/>
</dbReference>
<reference evidence="2" key="1">
    <citation type="submission" date="2023-03" db="EMBL/GenBank/DDBJ databases">
        <title>Multiphase analysis and comparison of six strains from genera Psychromarinibacter, Lutimaribacter, and Maritimibacter, including a novel species: Psychromarinibacter sediminicola sp. nov.</title>
        <authorList>
            <person name="Wang Y.-H."/>
            <person name="Ye M.-Q."/>
            <person name="Du Z.-J."/>
        </authorList>
    </citation>
    <scope>NUCLEOTIDE SEQUENCE</scope>
    <source>
        <strain evidence="2">C21-152</strain>
    </source>
</reference>
<keyword evidence="1" id="KW-1133">Transmembrane helix</keyword>
<organism evidence="2 3">
    <name type="scientific">Psychromarinibacter sediminicola</name>
    <dbReference type="NCBI Taxonomy" id="3033385"/>
    <lineage>
        <taxon>Bacteria</taxon>
        <taxon>Pseudomonadati</taxon>
        <taxon>Pseudomonadota</taxon>
        <taxon>Alphaproteobacteria</taxon>
        <taxon>Rhodobacterales</taxon>
        <taxon>Paracoccaceae</taxon>
        <taxon>Psychromarinibacter</taxon>
    </lineage>
</organism>
<protein>
    <submittedName>
        <fullName evidence="2">Biopolymer transporter ExbD</fullName>
    </submittedName>
</protein>
<keyword evidence="3" id="KW-1185">Reference proteome</keyword>
<evidence type="ECO:0000313" key="3">
    <source>
        <dbReference type="Proteomes" id="UP001220964"/>
    </source>
</evidence>
<accession>A0AAE3NX44</accession>
<gene>
    <name evidence="2" type="ORF">P1J78_21350</name>
</gene>
<keyword evidence="1" id="KW-0472">Membrane</keyword>
<dbReference type="AlphaFoldDB" id="A0AAE3NX44"/>
<dbReference type="Proteomes" id="UP001220964">
    <property type="component" value="Unassembled WGS sequence"/>
</dbReference>
<dbReference type="RefSeq" id="WP_275569407.1">
    <property type="nucleotide sequence ID" value="NZ_JARGYC010000085.1"/>
</dbReference>
<feature type="transmembrane region" description="Helical" evidence="1">
    <location>
        <begin position="16"/>
        <end position="36"/>
    </location>
</feature>